<accession>A0A9D7XHI7</accession>
<dbReference type="EMBL" id="JADKFW010000005">
    <property type="protein sequence ID" value="MBK9717852.1"/>
    <property type="molecule type" value="Genomic_DNA"/>
</dbReference>
<evidence type="ECO:0000313" key="2">
    <source>
        <dbReference type="EMBL" id="MBK9717852.1"/>
    </source>
</evidence>
<dbReference type="AlphaFoldDB" id="A0A9D7XHI7"/>
<dbReference type="Pfam" id="PF18962">
    <property type="entry name" value="Por_Secre_tail"/>
    <property type="match status" value="1"/>
</dbReference>
<proteinExistence type="predicted"/>
<name>A0A9D7XHI7_9BACT</name>
<gene>
    <name evidence="2" type="ORF">IPO85_10120</name>
</gene>
<dbReference type="InterPro" id="IPR026444">
    <property type="entry name" value="Secre_tail"/>
</dbReference>
<dbReference type="NCBIfam" id="TIGR04183">
    <property type="entry name" value="Por_Secre_tail"/>
    <property type="match status" value="1"/>
</dbReference>
<evidence type="ECO:0000313" key="3">
    <source>
        <dbReference type="Proteomes" id="UP000808349"/>
    </source>
</evidence>
<sequence length="426" mass="46564">MRLILITLLLLITILEGITQGNRVFSGGELANYSIIDISSVNGIAWSTERSSLPGYFSAFDTANYIGCTDSANINGYIKKYGNQSFIFPIGSGNDLRTLEMSSPSVSTDAYASAWILGNPSLYLDPTQPNAGPHNINSFVAPIVVVSPDGQWDWQVGASSNLGQGTTGTGIGLRITVSIPNMVLFAQTSSLRLVGWNGIAWIDLSGGPTASNNIENSTLSGIMVGGITAIAIGSVELFPPLALKLVDFSSSSKQCQTVLSWTTFNETNTELFNVEQSFDGIHFTRIETVLAARGPNDNFYEITIDQPAYLAYYRLHIKDTDGSFFYSEVISSRRDCNLREYLLVYPNPIAQHERLVLDFETYYRGKAEVTIFNAIGQKIIVTPIQIIKAHNLIWTDCQNLSAGTYLLIVLTSSGNQIGKTQKFIVQ</sequence>
<comment type="caution">
    <text evidence="2">The sequence shown here is derived from an EMBL/GenBank/DDBJ whole genome shotgun (WGS) entry which is preliminary data.</text>
</comment>
<feature type="domain" description="Secretion system C-terminal sorting" evidence="1">
    <location>
        <begin position="344"/>
        <end position="422"/>
    </location>
</feature>
<evidence type="ECO:0000259" key="1">
    <source>
        <dbReference type="Pfam" id="PF18962"/>
    </source>
</evidence>
<reference evidence="2 3" key="1">
    <citation type="submission" date="2020-10" db="EMBL/GenBank/DDBJ databases">
        <title>Connecting structure to function with the recovery of over 1000 high-quality activated sludge metagenome-assembled genomes encoding full-length rRNA genes using long-read sequencing.</title>
        <authorList>
            <person name="Singleton C.M."/>
            <person name="Petriglieri F."/>
            <person name="Kristensen J.M."/>
            <person name="Kirkegaard R.H."/>
            <person name="Michaelsen T.Y."/>
            <person name="Andersen M.H."/>
            <person name="Karst S.M."/>
            <person name="Dueholm M.S."/>
            <person name="Nielsen P.H."/>
            <person name="Albertsen M."/>
        </authorList>
    </citation>
    <scope>NUCLEOTIDE SEQUENCE [LARGE SCALE GENOMIC DNA]</scope>
    <source>
        <strain evidence="2">Ribe_18-Q3-R11-54_BAT3C.373</strain>
    </source>
</reference>
<organism evidence="2 3">
    <name type="scientific">Candidatus Defluviibacterium haderslevense</name>
    <dbReference type="NCBI Taxonomy" id="2981993"/>
    <lineage>
        <taxon>Bacteria</taxon>
        <taxon>Pseudomonadati</taxon>
        <taxon>Bacteroidota</taxon>
        <taxon>Saprospiria</taxon>
        <taxon>Saprospirales</taxon>
        <taxon>Saprospiraceae</taxon>
        <taxon>Candidatus Defluviibacterium</taxon>
    </lineage>
</organism>
<protein>
    <submittedName>
        <fullName evidence="2">T9SS type A sorting domain-containing protein</fullName>
    </submittedName>
</protein>
<dbReference type="Proteomes" id="UP000808349">
    <property type="component" value="Unassembled WGS sequence"/>
</dbReference>